<accession>A0ABT2YGD3</accession>
<dbReference type="RefSeq" id="WP_263571653.1">
    <property type="nucleotide sequence ID" value="NZ_JAJIRN010000005.1"/>
</dbReference>
<organism evidence="2 3">
    <name type="scientific">Roseateles oligotrophus</name>
    <dbReference type="NCBI Taxonomy" id="1769250"/>
    <lineage>
        <taxon>Bacteria</taxon>
        <taxon>Pseudomonadati</taxon>
        <taxon>Pseudomonadota</taxon>
        <taxon>Betaproteobacteria</taxon>
        <taxon>Burkholderiales</taxon>
        <taxon>Sphaerotilaceae</taxon>
        <taxon>Roseateles</taxon>
    </lineage>
</organism>
<proteinExistence type="predicted"/>
<sequence>MAAAKREAIPVTDLLWIDSCRLLPSRYPPISLFERVVDAADLDFVFAIESLGNPRLRDEIGELSLVPTEQRISGPGCSPIMAAFTHLNPEGSRFSDGSYGVYYAASELETAVAEVSHHRALFLARTAESAIDVDLRCYRVTVSAPLGDLRGLQGRAAIAPLYDPNSYAASRPFALAQRELGRAGLVYDSVRRGGGECVALFNPQATVPPARQAEHVTLRWNGERIGDWYLKSDHHKL</sequence>
<reference evidence="2 3" key="1">
    <citation type="submission" date="2021-11" db="EMBL/GenBank/DDBJ databases">
        <authorList>
            <person name="Liang Q."/>
            <person name="Mou H."/>
            <person name="Liu Z."/>
        </authorList>
    </citation>
    <scope>NUCLEOTIDE SEQUENCE [LARGE SCALE GENOMIC DNA]</scope>
    <source>
        <strain evidence="2 3">CHU3</strain>
    </source>
</reference>
<dbReference type="SMART" id="SM00953">
    <property type="entry name" value="RES"/>
    <property type="match status" value="1"/>
</dbReference>
<protein>
    <submittedName>
        <fullName evidence="2">RES family NAD+ phosphorylase</fullName>
    </submittedName>
</protein>
<feature type="domain" description="RES" evidence="1">
    <location>
        <begin position="83"/>
        <end position="212"/>
    </location>
</feature>
<comment type="caution">
    <text evidence="2">The sequence shown here is derived from an EMBL/GenBank/DDBJ whole genome shotgun (WGS) entry which is preliminary data.</text>
</comment>
<evidence type="ECO:0000313" key="3">
    <source>
        <dbReference type="Proteomes" id="UP001209701"/>
    </source>
</evidence>
<evidence type="ECO:0000313" key="2">
    <source>
        <dbReference type="EMBL" id="MCV2369070.1"/>
    </source>
</evidence>
<dbReference type="EMBL" id="JAJIRN010000005">
    <property type="protein sequence ID" value="MCV2369070.1"/>
    <property type="molecule type" value="Genomic_DNA"/>
</dbReference>
<dbReference type="InterPro" id="IPR014914">
    <property type="entry name" value="RES_dom"/>
</dbReference>
<dbReference type="Pfam" id="PF08808">
    <property type="entry name" value="RES"/>
    <property type="match status" value="1"/>
</dbReference>
<keyword evidence="3" id="KW-1185">Reference proteome</keyword>
<name>A0ABT2YGD3_9BURK</name>
<evidence type="ECO:0000259" key="1">
    <source>
        <dbReference type="SMART" id="SM00953"/>
    </source>
</evidence>
<gene>
    <name evidence="2" type="ORF">LNV07_13360</name>
</gene>
<dbReference type="Proteomes" id="UP001209701">
    <property type="component" value="Unassembled WGS sequence"/>
</dbReference>